<dbReference type="GO" id="GO:0006364">
    <property type="term" value="P:rRNA processing"/>
    <property type="evidence" value="ECO:0007669"/>
    <property type="project" value="UniProtKB-KW"/>
</dbReference>
<accession>A0A8S1QID4</accession>
<evidence type="ECO:0000259" key="9">
    <source>
        <dbReference type="SMART" id="SM00955"/>
    </source>
</evidence>
<dbReference type="InterPro" id="IPR033771">
    <property type="entry name" value="Rrp44_CSD1"/>
</dbReference>
<evidence type="ECO:0000256" key="2">
    <source>
        <dbReference type="ARBA" id="ARBA00022552"/>
    </source>
</evidence>
<dbReference type="GO" id="GO:0071031">
    <property type="term" value="P:nuclear mRNA surveillance of mRNA 3'-end processing"/>
    <property type="evidence" value="ECO:0007669"/>
    <property type="project" value="TreeGrafter"/>
</dbReference>
<proteinExistence type="inferred from homology"/>
<keyword evidence="7" id="KW-0539">Nucleus</keyword>
<dbReference type="PROSITE" id="PS01175">
    <property type="entry name" value="RIBONUCLEASE_II"/>
    <property type="match status" value="1"/>
</dbReference>
<dbReference type="GO" id="GO:0000176">
    <property type="term" value="C:nuclear exosome (RNase complex)"/>
    <property type="evidence" value="ECO:0007669"/>
    <property type="project" value="TreeGrafter"/>
</dbReference>
<evidence type="ECO:0000256" key="7">
    <source>
        <dbReference type="ARBA" id="ARBA00023242"/>
    </source>
</evidence>
<reference evidence="10" key="1">
    <citation type="submission" date="2021-01" db="EMBL/GenBank/DDBJ databases">
        <authorList>
            <consortium name="Genoscope - CEA"/>
            <person name="William W."/>
        </authorList>
    </citation>
    <scope>NUCLEOTIDE SEQUENCE</scope>
</reference>
<evidence type="ECO:0000256" key="8">
    <source>
        <dbReference type="RuleBase" id="RU003901"/>
    </source>
</evidence>
<comment type="subcellular location">
    <subcellularLocation>
        <location evidence="1">Nucleus</location>
    </subcellularLocation>
</comment>
<dbReference type="GO" id="GO:0000175">
    <property type="term" value="F:3'-5'-RNA exonuclease activity"/>
    <property type="evidence" value="ECO:0007669"/>
    <property type="project" value="TreeGrafter"/>
</dbReference>
<dbReference type="InterPro" id="IPR022966">
    <property type="entry name" value="RNase_II/R_CS"/>
</dbReference>
<evidence type="ECO:0000256" key="1">
    <source>
        <dbReference type="ARBA" id="ARBA00004123"/>
    </source>
</evidence>
<keyword evidence="2" id="KW-0698">rRNA processing</keyword>
<evidence type="ECO:0000256" key="4">
    <source>
        <dbReference type="ARBA" id="ARBA00022801"/>
    </source>
</evidence>
<name>A0A8S1QID4_PARPR</name>
<evidence type="ECO:0000256" key="3">
    <source>
        <dbReference type="ARBA" id="ARBA00022722"/>
    </source>
</evidence>
<dbReference type="GO" id="GO:0016075">
    <property type="term" value="P:rRNA catabolic process"/>
    <property type="evidence" value="ECO:0007669"/>
    <property type="project" value="TreeGrafter"/>
</dbReference>
<keyword evidence="6" id="KW-0694">RNA-binding</keyword>
<keyword evidence="3" id="KW-0540">Nuclease</keyword>
<evidence type="ECO:0000313" key="11">
    <source>
        <dbReference type="Proteomes" id="UP000688137"/>
    </source>
</evidence>
<dbReference type="SMART" id="SM00955">
    <property type="entry name" value="RNB"/>
    <property type="match status" value="1"/>
</dbReference>
<comment type="similarity">
    <text evidence="8">Belongs to the RNR ribonuclease family.</text>
</comment>
<keyword evidence="4" id="KW-0378">Hydrolase</keyword>
<dbReference type="Pfam" id="PF00773">
    <property type="entry name" value="RNB"/>
    <property type="match status" value="1"/>
</dbReference>
<dbReference type="InterPro" id="IPR041505">
    <property type="entry name" value="Dis3_CSD2"/>
</dbReference>
<dbReference type="Proteomes" id="UP000688137">
    <property type="component" value="Unassembled WGS sequence"/>
</dbReference>
<sequence>MKVQLNSQPRLNKRLQVMIQAKEVYLSSDIPCQIRGCAFCTQESEIQLENPIFLLDNEILEQYIDLIEQSNINNIVILQSQVAHFRKRQQQSQYAQQVINLIESNFQKKIYVYQDEFSIHTQNGNPLILLAKWYNEHRQFLKVELDLCLLTQNYQMHQQSKNLNIKCFTIQDYVKLYENNDLLDFLGMDEEYEQDQQPINNQFPYIQVEECVQQIKQGLLFEGRISIDRNNIKQARIFVKQFQLEIKINQQNRVLHGDRVAVELLPEDQWEQQQKQIQITFDEEDEDDGNNNTHTNDTSHEIMSTNHLQSLFRKVQAQNLIPYGKVVCVLQRTERHFCGHVENNIFVPADGRYPNFILKHSKYDTLQDKKIQVQFVDWPIWSDKPLCKLKKVLGKAGDMYIEGNVILLEHQVEIREFSHQVLACLPIEGDKYKISEQEIKRRMDLRDILVCSIDPVGCKDIDDTLHCRRLENNLYEVGVHIADVSHFVRPDTAIDKEAAHRCTTVYLVDRRTDMLPKLLTENLCSLVSNVDRLAFSVIWIMDDQANIKDVKFGKSVIRSIASLHYQQAQEMIDNPNDNSQLTQSIRLLNMLAKKLKQLRLDQGALSLASNQVKFSFDDETHNPSDVRMYQLYDTNSLVEEFMLLANCSVASQILQRFPSISVLRRHQEPKMKQLKELQILMNDLGYQFSYDTSKLLSESLDQIQRPNDTFFNKLIRMITTRCMNEALYVCTADVDYPELYHYGLAAELYTHFTSPIRRYADVLVHRLLAASIDLESLPPSMSNKIRMTRICDKLNMRHRMARFASRASSDYHTYLFFKNRPQQIDQAIITGILADKVTVMIPRYGLEGTIEAQIIDRMNIIIQGIRHRIFDYIQVEVSVELHSFHKKIHMKYMKNNK</sequence>
<dbReference type="GO" id="GO:0000177">
    <property type="term" value="C:cytoplasmic exosome (RNase complex)"/>
    <property type="evidence" value="ECO:0007669"/>
    <property type="project" value="TreeGrafter"/>
</dbReference>
<dbReference type="GO" id="GO:0003723">
    <property type="term" value="F:RNA binding"/>
    <property type="evidence" value="ECO:0007669"/>
    <property type="project" value="UniProtKB-KW"/>
</dbReference>
<evidence type="ECO:0000256" key="5">
    <source>
        <dbReference type="ARBA" id="ARBA00022839"/>
    </source>
</evidence>
<dbReference type="InterPro" id="IPR050180">
    <property type="entry name" value="RNR_Ribonuclease"/>
</dbReference>
<comment type="caution">
    <text evidence="10">The sequence shown here is derived from an EMBL/GenBank/DDBJ whole genome shotgun (WGS) entry which is preliminary data.</text>
</comment>
<organism evidence="10 11">
    <name type="scientific">Paramecium primaurelia</name>
    <dbReference type="NCBI Taxonomy" id="5886"/>
    <lineage>
        <taxon>Eukaryota</taxon>
        <taxon>Sar</taxon>
        <taxon>Alveolata</taxon>
        <taxon>Ciliophora</taxon>
        <taxon>Intramacronucleata</taxon>
        <taxon>Oligohymenophorea</taxon>
        <taxon>Peniculida</taxon>
        <taxon>Parameciidae</taxon>
        <taxon>Paramecium</taxon>
    </lineage>
</organism>
<dbReference type="PANTHER" id="PTHR23355:SF35">
    <property type="entry name" value="EXOSOME COMPLEX EXONUCLEASE RRP44"/>
    <property type="match status" value="1"/>
</dbReference>
<feature type="domain" description="RNB" evidence="9">
    <location>
        <begin position="442"/>
        <end position="774"/>
    </location>
</feature>
<dbReference type="InterPro" id="IPR001900">
    <property type="entry name" value="RNase_II/R"/>
</dbReference>
<dbReference type="OMA" id="EFSIHTQ"/>
<dbReference type="EMBL" id="CAJJDM010000165">
    <property type="protein sequence ID" value="CAD8114457.1"/>
    <property type="molecule type" value="Genomic_DNA"/>
</dbReference>
<keyword evidence="5" id="KW-0269">Exonuclease</keyword>
<evidence type="ECO:0000313" key="10">
    <source>
        <dbReference type="EMBL" id="CAD8114457.1"/>
    </source>
</evidence>
<gene>
    <name evidence="10" type="ORF">PPRIM_AZ9-3.1.T1600019</name>
</gene>
<keyword evidence="11" id="KW-1185">Reference proteome</keyword>
<dbReference type="FunFam" id="2.40.50.700:FF:000013">
    <property type="match status" value="1"/>
</dbReference>
<dbReference type="AlphaFoldDB" id="A0A8S1QID4"/>
<dbReference type="PANTHER" id="PTHR23355">
    <property type="entry name" value="RIBONUCLEASE"/>
    <property type="match status" value="1"/>
</dbReference>
<dbReference type="Pfam" id="PF17216">
    <property type="entry name" value="Rrp44_CSD1"/>
    <property type="match status" value="1"/>
</dbReference>
<dbReference type="GO" id="GO:0004519">
    <property type="term" value="F:endonuclease activity"/>
    <property type="evidence" value="ECO:0007669"/>
    <property type="project" value="TreeGrafter"/>
</dbReference>
<dbReference type="Pfam" id="PF17849">
    <property type="entry name" value="OB_Dis3"/>
    <property type="match status" value="1"/>
</dbReference>
<protein>
    <recommendedName>
        <fullName evidence="9">RNB domain-containing protein</fullName>
    </recommendedName>
</protein>
<evidence type="ECO:0000256" key="6">
    <source>
        <dbReference type="ARBA" id="ARBA00022884"/>
    </source>
</evidence>